<dbReference type="EMBL" id="RRCN01000001">
    <property type="protein sequence ID" value="RRJ65084.1"/>
    <property type="molecule type" value="Genomic_DNA"/>
</dbReference>
<evidence type="ECO:0000313" key="6">
    <source>
        <dbReference type="EMBL" id="RRJ65084.1"/>
    </source>
</evidence>
<feature type="transmembrane region" description="Helical" evidence="5">
    <location>
        <begin position="61"/>
        <end position="78"/>
    </location>
</feature>
<dbReference type="InterPro" id="IPR001898">
    <property type="entry name" value="SLC13A/DASS"/>
</dbReference>
<feature type="transmembrane region" description="Helical" evidence="5">
    <location>
        <begin position="289"/>
        <end position="309"/>
    </location>
</feature>
<evidence type="ECO:0000256" key="1">
    <source>
        <dbReference type="ARBA" id="ARBA00004141"/>
    </source>
</evidence>
<evidence type="ECO:0000256" key="5">
    <source>
        <dbReference type="SAM" id="Phobius"/>
    </source>
</evidence>
<name>A0A3P3U4K4_9BACL</name>
<dbReference type="PANTHER" id="PTHR10283">
    <property type="entry name" value="SOLUTE CARRIER FAMILY 13 MEMBER"/>
    <property type="match status" value="1"/>
</dbReference>
<feature type="transmembrane region" description="Helical" evidence="5">
    <location>
        <begin position="12"/>
        <end position="31"/>
    </location>
</feature>
<protein>
    <recommendedName>
        <fullName evidence="8">DASS family sodium-coupled anion symporter</fullName>
    </recommendedName>
</protein>
<reference evidence="6 7" key="1">
    <citation type="submission" date="2018-11" db="EMBL/GenBank/DDBJ databases">
        <title>Genome sequencing of Paenibacillus sp. KCOM 3021 (= ChDC PVNT-B20).</title>
        <authorList>
            <person name="Kook J.-K."/>
            <person name="Park S.-N."/>
            <person name="Lim Y.K."/>
        </authorList>
    </citation>
    <scope>NUCLEOTIDE SEQUENCE [LARGE SCALE GENOMIC DNA]</scope>
    <source>
        <strain evidence="6 7">KCOM 3021</strain>
    </source>
</reference>
<feature type="transmembrane region" description="Helical" evidence="5">
    <location>
        <begin position="266"/>
        <end position="283"/>
    </location>
</feature>
<feature type="transmembrane region" description="Helical" evidence="5">
    <location>
        <begin position="399"/>
        <end position="418"/>
    </location>
</feature>
<gene>
    <name evidence="6" type="ORF">EHV15_20800</name>
</gene>
<dbReference type="GO" id="GO:0005886">
    <property type="term" value="C:plasma membrane"/>
    <property type="evidence" value="ECO:0007669"/>
    <property type="project" value="TreeGrafter"/>
</dbReference>
<organism evidence="6 7">
    <name type="scientific">Paenibacillus oralis</name>
    <dbReference type="NCBI Taxonomy" id="2490856"/>
    <lineage>
        <taxon>Bacteria</taxon>
        <taxon>Bacillati</taxon>
        <taxon>Bacillota</taxon>
        <taxon>Bacilli</taxon>
        <taxon>Bacillales</taxon>
        <taxon>Paenibacillaceae</taxon>
        <taxon>Paenibacillus</taxon>
    </lineage>
</organism>
<comment type="subcellular location">
    <subcellularLocation>
        <location evidence="1">Membrane</location>
        <topology evidence="1">Multi-pass membrane protein</topology>
    </subcellularLocation>
</comment>
<feature type="transmembrane region" description="Helical" evidence="5">
    <location>
        <begin position="173"/>
        <end position="197"/>
    </location>
</feature>
<feature type="transmembrane region" description="Helical" evidence="5">
    <location>
        <begin position="90"/>
        <end position="109"/>
    </location>
</feature>
<keyword evidence="7" id="KW-1185">Reference proteome</keyword>
<evidence type="ECO:0008006" key="8">
    <source>
        <dbReference type="Google" id="ProtNLM"/>
    </source>
</evidence>
<dbReference type="Pfam" id="PF00939">
    <property type="entry name" value="Na_sulph_symp"/>
    <property type="match status" value="1"/>
</dbReference>
<sequence>MNSLKNPSTKKIIGAIIGLVFAVAIAFLPPFEGLDQKSMIVLGTLVCAIIFWIADVMPDFAVSLIMCASWVVLGVVPFNDAFSQFSGTSWWMVIGGLGIGIAVSGTGLMKRIALHVMKFFPTTFKGQSLAVLLAGLIVSPTIPSTNAKGSIAAPLSLSISDTMGYERKSKASAGLFLSMFFGFVCASPIFLSATFMNYVGRGLLDESVQKQLTWGNWFLYALPWSVVFIAGSYFAIKHFFGPKNDIKLPGDFLKNQLKELGAMSKNEKITAVILIVTLILWMLEKRTGISSAVIAILAVSILVGLKVITVADFKNKIPWNAVIFIGCALNLGTVLPKVGIDQWIGSTLTPVIEPVLQNPYILVVVLALLVYAIRFLLVSLSAAVTIFILIVLPLLANTGINPFIITFATITSVNIWILQYQNPPFLTTYYAIDGKMATAKQTMLGSVIYMAVNIVGLLISVPFWQWLGLLG</sequence>
<keyword evidence="2 5" id="KW-0812">Transmembrane</keyword>
<comment type="caution">
    <text evidence="6">The sequence shown here is derived from an EMBL/GenBank/DDBJ whole genome shotgun (WGS) entry which is preliminary data.</text>
</comment>
<feature type="transmembrane region" description="Helical" evidence="5">
    <location>
        <begin position="447"/>
        <end position="467"/>
    </location>
</feature>
<accession>A0A3P3U4K4</accession>
<dbReference type="GO" id="GO:0022857">
    <property type="term" value="F:transmembrane transporter activity"/>
    <property type="evidence" value="ECO:0007669"/>
    <property type="project" value="InterPro"/>
</dbReference>
<dbReference type="OrthoDB" id="9766267at2"/>
<evidence type="ECO:0000313" key="7">
    <source>
        <dbReference type="Proteomes" id="UP000267017"/>
    </source>
</evidence>
<keyword evidence="4 5" id="KW-0472">Membrane</keyword>
<feature type="transmembrane region" description="Helical" evidence="5">
    <location>
        <begin position="217"/>
        <end position="236"/>
    </location>
</feature>
<dbReference type="Proteomes" id="UP000267017">
    <property type="component" value="Unassembled WGS sequence"/>
</dbReference>
<feature type="transmembrane region" description="Helical" evidence="5">
    <location>
        <begin position="321"/>
        <end position="340"/>
    </location>
</feature>
<evidence type="ECO:0000256" key="2">
    <source>
        <dbReference type="ARBA" id="ARBA00022692"/>
    </source>
</evidence>
<feature type="transmembrane region" description="Helical" evidence="5">
    <location>
        <begin position="360"/>
        <end position="392"/>
    </location>
</feature>
<dbReference type="AlphaFoldDB" id="A0A3P3U4K4"/>
<feature type="transmembrane region" description="Helical" evidence="5">
    <location>
        <begin position="37"/>
        <end position="54"/>
    </location>
</feature>
<proteinExistence type="predicted"/>
<keyword evidence="3 5" id="KW-1133">Transmembrane helix</keyword>
<evidence type="ECO:0000256" key="3">
    <source>
        <dbReference type="ARBA" id="ARBA00022989"/>
    </source>
</evidence>
<evidence type="ECO:0000256" key="4">
    <source>
        <dbReference type="ARBA" id="ARBA00023136"/>
    </source>
</evidence>